<dbReference type="AlphaFoldDB" id="A0A1E3V0J9"/>
<gene>
    <name evidence="2" type="ORF">E2650_07125</name>
</gene>
<dbReference type="RefSeq" id="WP_037418447.1">
    <property type="nucleotide sequence ID" value="NZ_CP143635.1"/>
</dbReference>
<accession>A0A1E3V0J9</accession>
<evidence type="ECO:0000256" key="1">
    <source>
        <dbReference type="SAM" id="Phobius"/>
    </source>
</evidence>
<keyword evidence="1" id="KW-0812">Transmembrane</keyword>
<comment type="caution">
    <text evidence="2">The sequence shown here is derived from an EMBL/GenBank/DDBJ whole genome shotgun (WGS) entry which is preliminary data.</text>
</comment>
<name>A0A1E3V0J9_9GAMM</name>
<sequence length="40" mass="4544">MDKGQRYLRWLSYTAVIAIFCAVMLATLGKAVWVVLENVN</sequence>
<proteinExistence type="predicted"/>
<evidence type="ECO:0000313" key="2">
    <source>
        <dbReference type="EMBL" id="MDG5899672.1"/>
    </source>
</evidence>
<dbReference type="EMBL" id="SUNE01000003">
    <property type="protein sequence ID" value="MDG5899672.1"/>
    <property type="molecule type" value="Genomic_DNA"/>
</dbReference>
<reference evidence="2" key="2">
    <citation type="submission" date="2019-04" db="EMBL/GenBank/DDBJ databases">
        <authorList>
            <person name="Zou H."/>
        </authorList>
    </citation>
    <scope>NUCLEOTIDE SEQUENCE</scope>
    <source>
        <strain evidence="2">2015oxa</strain>
    </source>
</reference>
<organism evidence="2">
    <name type="scientific">Shewanella xiamenensis</name>
    <dbReference type="NCBI Taxonomy" id="332186"/>
    <lineage>
        <taxon>Bacteria</taxon>
        <taxon>Pseudomonadati</taxon>
        <taxon>Pseudomonadota</taxon>
        <taxon>Gammaproteobacteria</taxon>
        <taxon>Alteromonadales</taxon>
        <taxon>Shewanellaceae</taxon>
        <taxon>Shewanella</taxon>
    </lineage>
</organism>
<feature type="transmembrane region" description="Helical" evidence="1">
    <location>
        <begin position="12"/>
        <end position="36"/>
    </location>
</feature>
<protein>
    <submittedName>
        <fullName evidence="2">Uncharacterized protein</fullName>
    </submittedName>
</protein>
<keyword evidence="1" id="KW-0472">Membrane</keyword>
<keyword evidence="1" id="KW-1133">Transmembrane helix</keyword>
<reference evidence="2" key="1">
    <citation type="journal article" date="2019" name="Int J Environ Res Public Health">
        <title>Characterization of Chromosome-Mediated BlaOXA-894 in Shewanella xiamenensis Isolated from Pig Wastewater.</title>
        <authorList>
            <person name="Zou H."/>
            <person name="Zhou Z."/>
            <person name="Xia H."/>
            <person name="Zhao Q."/>
            <person name="Li X."/>
        </authorList>
    </citation>
    <scope>NUCLEOTIDE SEQUENCE</scope>
    <source>
        <strain evidence="2">2015oxa</strain>
    </source>
</reference>
<dbReference type="Proteomes" id="UP001152518">
    <property type="component" value="Unassembled WGS sequence"/>
</dbReference>
<dbReference type="OrthoDB" id="6268751at2"/>